<dbReference type="EMBL" id="GBRH01170035">
    <property type="protein sequence ID" value="JAE27861.1"/>
    <property type="molecule type" value="Transcribed_RNA"/>
</dbReference>
<protein>
    <submittedName>
        <fullName evidence="1">Uncharacterized protein</fullName>
    </submittedName>
</protein>
<reference evidence="1" key="1">
    <citation type="submission" date="2014-09" db="EMBL/GenBank/DDBJ databases">
        <authorList>
            <person name="Magalhaes I.L.F."/>
            <person name="Oliveira U."/>
            <person name="Santos F.R."/>
            <person name="Vidigal T.H.D.A."/>
            <person name="Brescovit A.D."/>
            <person name="Santos A.J."/>
        </authorList>
    </citation>
    <scope>NUCLEOTIDE SEQUENCE</scope>
    <source>
        <tissue evidence="1">Shoot tissue taken approximately 20 cm above the soil surface</tissue>
    </source>
</reference>
<evidence type="ECO:0000313" key="1">
    <source>
        <dbReference type="EMBL" id="JAE27861.1"/>
    </source>
</evidence>
<dbReference type="AlphaFoldDB" id="A0A0A9GZ46"/>
<reference evidence="1" key="2">
    <citation type="journal article" date="2015" name="Data Brief">
        <title>Shoot transcriptome of the giant reed, Arundo donax.</title>
        <authorList>
            <person name="Barrero R.A."/>
            <person name="Guerrero F.D."/>
            <person name="Moolhuijzen P."/>
            <person name="Goolsby J.A."/>
            <person name="Tidwell J."/>
            <person name="Bellgard S.E."/>
            <person name="Bellgard M.I."/>
        </authorList>
    </citation>
    <scope>NUCLEOTIDE SEQUENCE</scope>
    <source>
        <tissue evidence="1">Shoot tissue taken approximately 20 cm above the soil surface</tissue>
    </source>
</reference>
<name>A0A0A9GZ46_ARUDO</name>
<sequence>MACLPCPCIPVALIIAVHRTKSLHFVPSNILRAYFKLPHPEYMSTRELIMGPSIGNFLLIRKP</sequence>
<organism evidence="1">
    <name type="scientific">Arundo donax</name>
    <name type="common">Giant reed</name>
    <name type="synonym">Donax arundinaceus</name>
    <dbReference type="NCBI Taxonomy" id="35708"/>
    <lineage>
        <taxon>Eukaryota</taxon>
        <taxon>Viridiplantae</taxon>
        <taxon>Streptophyta</taxon>
        <taxon>Embryophyta</taxon>
        <taxon>Tracheophyta</taxon>
        <taxon>Spermatophyta</taxon>
        <taxon>Magnoliopsida</taxon>
        <taxon>Liliopsida</taxon>
        <taxon>Poales</taxon>
        <taxon>Poaceae</taxon>
        <taxon>PACMAD clade</taxon>
        <taxon>Arundinoideae</taxon>
        <taxon>Arundineae</taxon>
        <taxon>Arundo</taxon>
    </lineage>
</organism>
<proteinExistence type="predicted"/>
<accession>A0A0A9GZ46</accession>